<protein>
    <submittedName>
        <fullName evidence="2">Division/outer membrane stress-associated lipid-binding lipoprotein</fullName>
    </submittedName>
</protein>
<dbReference type="EMBL" id="AP028961">
    <property type="protein sequence ID" value="BET44871.1"/>
    <property type="molecule type" value="Genomic_DNA"/>
</dbReference>
<proteinExistence type="predicted"/>
<dbReference type="InterPro" id="IPR007055">
    <property type="entry name" value="BON_dom"/>
</dbReference>
<evidence type="ECO:0000259" key="1">
    <source>
        <dbReference type="PROSITE" id="PS50914"/>
    </source>
</evidence>
<dbReference type="Pfam" id="PF04972">
    <property type="entry name" value="BON"/>
    <property type="match status" value="2"/>
</dbReference>
<evidence type="ECO:0000313" key="2">
    <source>
        <dbReference type="EMBL" id="BET44871.1"/>
    </source>
</evidence>
<dbReference type="PROSITE" id="PS50914">
    <property type="entry name" value="BON"/>
    <property type="match status" value="1"/>
</dbReference>
<accession>A0AAT9G564</accession>
<name>A0AAT9G564_9ENTR</name>
<keyword evidence="2" id="KW-0449">Lipoprotein</keyword>
<sequence>MKLNIFIIIITAIFLLHGCLTASILGTSAIAIKSFSDPRTIGRQIDDMTLTLNVNGMINKNKEIAKYSNVNVTAYKGIILLTGQSLNIKLIRLISYIVKTVEGVEIIYNEIRLDNKITLKTAIYDSMITALIKLKIFNSKIINLSSIKVITENHEVFLLGVVTKSVGAKVAKIASETHGVKLVTTIFSYIDK</sequence>
<reference evidence="2" key="1">
    <citation type="journal article" date="2023" name="Front. Microbiol.">
        <title>Genome analysis of Candidatus Aschnera chinzeii, the bacterial endosymbiont of the blood-sucking bat fly Penicillidia jenynsii (Insecta: Diptera: Nycteribiidae).</title>
        <authorList>
            <person name="Koga R."/>
            <person name="Moriyama M."/>
            <person name="Nozaki T."/>
            <person name="Fukatsu T."/>
        </authorList>
    </citation>
    <scope>NUCLEOTIDE SEQUENCE</scope>
    <source>
        <strain evidence="2">Kw-01</strain>
    </source>
</reference>
<dbReference type="AlphaFoldDB" id="A0AAT9G564"/>
<organism evidence="2">
    <name type="scientific">Candidatus Aschnera chinzeii</name>
    <dbReference type="NCBI Taxonomy" id="1485666"/>
    <lineage>
        <taxon>Bacteria</taxon>
        <taxon>Pseudomonadati</taxon>
        <taxon>Pseudomonadota</taxon>
        <taxon>Gammaproteobacteria</taxon>
        <taxon>Enterobacterales</taxon>
        <taxon>Enterobacteriaceae</taxon>
        <taxon>Candidatus Aschnera</taxon>
    </lineage>
</organism>
<feature type="domain" description="BON" evidence="1">
    <location>
        <begin position="46"/>
        <end position="115"/>
    </location>
</feature>
<dbReference type="NCBIfam" id="NF008247">
    <property type="entry name" value="PRK11023.1"/>
    <property type="match status" value="1"/>
</dbReference>
<reference evidence="2" key="2">
    <citation type="submission" date="2023-10" db="EMBL/GenBank/DDBJ databases">
        <authorList>
            <person name="Koga R."/>
            <person name="Fukatsu T."/>
        </authorList>
    </citation>
    <scope>NUCLEOTIDE SEQUENCE</scope>
    <source>
        <strain evidence="2">Kw-01</strain>
    </source>
</reference>
<dbReference type="PANTHER" id="PTHR34606">
    <property type="entry name" value="BON DOMAIN-CONTAINING PROTEIN"/>
    <property type="match status" value="1"/>
</dbReference>
<gene>
    <name evidence="2" type="primary">dolP</name>
    <name evidence="2" type="ORF">ACHINZ_5460</name>
</gene>
<dbReference type="PANTHER" id="PTHR34606:SF4">
    <property type="entry name" value="OUTER MEMBRANE LIPOPROTEIN DOLP"/>
    <property type="match status" value="1"/>
</dbReference>
<dbReference type="InterPro" id="IPR051686">
    <property type="entry name" value="Lipoprotein_DolP"/>
</dbReference>